<gene>
    <name evidence="2" type="ORF">EHS11_10845</name>
</gene>
<feature type="domain" description="Phage tail collar" evidence="1">
    <location>
        <begin position="7"/>
        <end position="63"/>
    </location>
</feature>
<dbReference type="Proteomes" id="UP000298264">
    <property type="component" value="Unassembled WGS sequence"/>
</dbReference>
<comment type="caution">
    <text evidence="2">The sequence shown here is derived from an EMBL/GenBank/DDBJ whole genome shotgun (WGS) entry which is preliminary data.</text>
</comment>
<dbReference type="EMBL" id="RQHV01000049">
    <property type="protein sequence ID" value="TGN10051.1"/>
    <property type="molecule type" value="Genomic_DNA"/>
</dbReference>
<evidence type="ECO:0000259" key="1">
    <source>
        <dbReference type="Pfam" id="PF07484"/>
    </source>
</evidence>
<accession>A0A4V6QMS8</accession>
<dbReference type="InterPro" id="IPR037053">
    <property type="entry name" value="Phage_tail_collar_dom_sf"/>
</dbReference>
<dbReference type="OrthoDB" id="344995at2"/>
<sequence>MLDPYLGEITLYAFNFAPPGWAACNGALLQINQYQALYSLLGTTYGGDGVNTFALPDLRGCFPIHSGLPNNQNISFGKKGGQSSVTLTEDQLPSHTHPYGFTAEAAVSIETTTEEAWTSDPENNILATPAEFLGNHFPIYKQPASVDPKNVKQLGGVSGGSIEYSGDTQATGLGNSIPIMPPFLGLNFCIAIEGAYPPHQ</sequence>
<evidence type="ECO:0000313" key="2">
    <source>
        <dbReference type="EMBL" id="TGN10051.1"/>
    </source>
</evidence>
<dbReference type="Pfam" id="PF07484">
    <property type="entry name" value="Collar"/>
    <property type="match status" value="1"/>
</dbReference>
<dbReference type="InterPro" id="IPR011083">
    <property type="entry name" value="Phage_tail_collar_dom"/>
</dbReference>
<dbReference type="RefSeq" id="WP_135764431.1">
    <property type="nucleotide sequence ID" value="NZ_RQHV01000049.1"/>
</dbReference>
<evidence type="ECO:0000313" key="3">
    <source>
        <dbReference type="Proteomes" id="UP000298264"/>
    </source>
</evidence>
<organism evidence="2 3">
    <name type="scientific">Leptospira ilyithenensis</name>
    <dbReference type="NCBI Taxonomy" id="2484901"/>
    <lineage>
        <taxon>Bacteria</taxon>
        <taxon>Pseudomonadati</taxon>
        <taxon>Spirochaetota</taxon>
        <taxon>Spirochaetia</taxon>
        <taxon>Leptospirales</taxon>
        <taxon>Leptospiraceae</taxon>
        <taxon>Leptospira</taxon>
    </lineage>
</organism>
<dbReference type="Gene3D" id="3.90.1340.10">
    <property type="entry name" value="Phage tail collar domain"/>
    <property type="match status" value="1"/>
</dbReference>
<dbReference type="SUPFAM" id="SSF88874">
    <property type="entry name" value="Receptor-binding domain of short tail fibre protein gp12"/>
    <property type="match status" value="1"/>
</dbReference>
<keyword evidence="3" id="KW-1185">Reference proteome</keyword>
<name>A0A4V6QMS8_9LEPT</name>
<dbReference type="AlphaFoldDB" id="A0A4V6QMS8"/>
<reference evidence="2" key="1">
    <citation type="journal article" date="2019" name="PLoS Negl. Trop. Dis.">
        <title>Revisiting the worldwide diversity of Leptospira species in the environment.</title>
        <authorList>
            <person name="Vincent A.T."/>
            <person name="Schiettekatte O."/>
            <person name="Bourhy P."/>
            <person name="Veyrier F.J."/>
            <person name="Picardeau M."/>
        </authorList>
    </citation>
    <scope>NUCLEOTIDE SEQUENCE [LARGE SCALE GENOMIC DNA]</scope>
    <source>
        <strain evidence="2">201400974</strain>
    </source>
</reference>
<proteinExistence type="predicted"/>
<protein>
    <submittedName>
        <fullName evidence="2">Phage tail protein</fullName>
    </submittedName>
</protein>